<dbReference type="Pfam" id="PF00202">
    <property type="entry name" value="Aminotran_3"/>
    <property type="match status" value="1"/>
</dbReference>
<sequence>MGISWSKSSQAFARAKQSIPGGVNSPARAFTAVEMDPLFIERGTGAYLYDLDGNQYIDYVNSWGPMILGYNHPHVLAALKDQLAKGSSFGAPTEVETELAELIKEFCPAIDKVRMVNSGTEATMSAIRLARGYTGRDKIVKIEGCYHGHADSLLVEAGSGVATLGIKGSPGVTSNTACETIVVPFNDQPAVEQVFTEYGSEIAALILEPVTGNMGVIAPQTAYLKFLRSITKKYQSLLIFDEVMTGFRLARGGAQELYNIAADLTTFGKIIGGGMPVGAFAGKKEIMDYIAPDGPVYQAGTLSGNPMAMQAGLATLKELNDSQKYQKLAELSQQLAAGIEKNIAELDFPAHLSKVGSMFTLFFSKEEVKNYHDVQNCRLDLFASYFKLMLAQGIYLPPSQFEANFISLALSKADLEKTIAANYQALKQLRTDL</sequence>
<dbReference type="InterPro" id="IPR049704">
    <property type="entry name" value="Aminotrans_3_PPA_site"/>
</dbReference>
<comment type="subunit">
    <text evidence="8">Homodimer.</text>
</comment>
<dbReference type="PANTHER" id="PTHR43713:SF3">
    <property type="entry name" value="GLUTAMATE-1-SEMIALDEHYDE 2,1-AMINOMUTASE 1, CHLOROPLASTIC-RELATED"/>
    <property type="match status" value="1"/>
</dbReference>
<proteinExistence type="inferred from homology"/>
<dbReference type="InterPro" id="IPR015421">
    <property type="entry name" value="PyrdxlP-dep_Trfase_major"/>
</dbReference>
<dbReference type="NCBIfam" id="NF000818">
    <property type="entry name" value="PRK00062.1"/>
    <property type="match status" value="1"/>
</dbReference>
<keyword evidence="7 8" id="KW-0627">Porphyrin biosynthesis</keyword>
<protein>
    <recommendedName>
        <fullName evidence="8">Glutamate-1-semialdehyde 2,1-aminomutase</fullName>
        <shortName evidence="8">GSA</shortName>
        <ecNumber evidence="8">5.4.3.8</ecNumber>
    </recommendedName>
    <alternativeName>
        <fullName evidence="8">Glutamate-1-semialdehyde aminotransferase</fullName>
        <shortName evidence="8">GSA-AT</shortName>
    </alternativeName>
</protein>
<dbReference type="PROSITE" id="PS00600">
    <property type="entry name" value="AA_TRANSFER_CLASS_3"/>
    <property type="match status" value="1"/>
</dbReference>
<dbReference type="InterPro" id="IPR004639">
    <property type="entry name" value="4pyrrol_synth_GluAld_NH2Trfase"/>
</dbReference>
<evidence type="ECO:0000256" key="5">
    <source>
        <dbReference type="ARBA" id="ARBA00022898"/>
    </source>
</evidence>
<dbReference type="EC" id="5.4.3.8" evidence="8"/>
<comment type="pathway">
    <text evidence="3">Porphyrin-containing compound metabolism; protoporphyrin-IX biosynthesis; 5-aminolevulinate from L-glutamyl-tRNA(Glu): step 2/2.</text>
</comment>
<dbReference type="FunFam" id="3.40.640.10:FF:000021">
    <property type="entry name" value="Glutamate-1-semialdehyde 2,1-aminomutase"/>
    <property type="match status" value="1"/>
</dbReference>
<name>A0A1I4JRF5_9FIRM</name>
<dbReference type="CDD" id="cd00610">
    <property type="entry name" value="OAT_like"/>
    <property type="match status" value="1"/>
</dbReference>
<dbReference type="GO" id="GO:0030170">
    <property type="term" value="F:pyridoxal phosphate binding"/>
    <property type="evidence" value="ECO:0007669"/>
    <property type="project" value="InterPro"/>
</dbReference>
<evidence type="ECO:0000256" key="3">
    <source>
        <dbReference type="ARBA" id="ARBA00004819"/>
    </source>
</evidence>
<dbReference type="UniPathway" id="UPA00251">
    <property type="reaction ID" value="UER00317"/>
</dbReference>
<keyword evidence="8" id="KW-0963">Cytoplasm</keyword>
<evidence type="ECO:0000313" key="9">
    <source>
        <dbReference type="EMBL" id="SFL68813.1"/>
    </source>
</evidence>
<evidence type="ECO:0000256" key="6">
    <source>
        <dbReference type="ARBA" id="ARBA00023235"/>
    </source>
</evidence>
<accession>A0A1I4JRF5</accession>
<keyword evidence="10" id="KW-1185">Reference proteome</keyword>
<dbReference type="NCBIfam" id="TIGR00713">
    <property type="entry name" value="hemL"/>
    <property type="match status" value="1"/>
</dbReference>
<comment type="cofactor">
    <cofactor evidence="2 8">
        <name>pyridoxal 5'-phosphate</name>
        <dbReference type="ChEBI" id="CHEBI:597326"/>
    </cofactor>
</comment>
<keyword evidence="6 8" id="KW-0413">Isomerase</keyword>
<dbReference type="GO" id="GO:0006782">
    <property type="term" value="P:protoporphyrinogen IX biosynthetic process"/>
    <property type="evidence" value="ECO:0007669"/>
    <property type="project" value="UniProtKB-UniRule"/>
</dbReference>
<dbReference type="GO" id="GO:0008483">
    <property type="term" value="F:transaminase activity"/>
    <property type="evidence" value="ECO:0007669"/>
    <property type="project" value="InterPro"/>
</dbReference>
<dbReference type="InterPro" id="IPR015424">
    <property type="entry name" value="PyrdxlP-dep_Trfase"/>
</dbReference>
<reference evidence="9 10" key="1">
    <citation type="submission" date="2016-10" db="EMBL/GenBank/DDBJ databases">
        <authorList>
            <person name="de Groot N.N."/>
        </authorList>
    </citation>
    <scope>NUCLEOTIDE SEQUENCE [LARGE SCALE GENOMIC DNA]</scope>
    <source>
        <strain evidence="9 10">ATCC 51327</strain>
    </source>
</reference>
<dbReference type="GO" id="GO:0005737">
    <property type="term" value="C:cytoplasm"/>
    <property type="evidence" value="ECO:0007669"/>
    <property type="project" value="UniProtKB-SubCell"/>
</dbReference>
<organism evidence="9 10">
    <name type="scientific">Halanaerobium salsuginis</name>
    <dbReference type="NCBI Taxonomy" id="29563"/>
    <lineage>
        <taxon>Bacteria</taxon>
        <taxon>Bacillati</taxon>
        <taxon>Bacillota</taxon>
        <taxon>Clostridia</taxon>
        <taxon>Halanaerobiales</taxon>
        <taxon>Halanaerobiaceae</taxon>
        <taxon>Halanaerobium</taxon>
    </lineage>
</organism>
<dbReference type="STRING" id="29563.SAMN02983006_01786"/>
<dbReference type="InterPro" id="IPR015422">
    <property type="entry name" value="PyrdxlP-dep_Trfase_small"/>
</dbReference>
<feature type="modified residue" description="N6-(pyridoxal phosphate)lysine" evidence="8">
    <location>
        <position position="269"/>
    </location>
</feature>
<dbReference type="Gene3D" id="3.90.1150.10">
    <property type="entry name" value="Aspartate Aminotransferase, domain 1"/>
    <property type="match status" value="1"/>
</dbReference>
<evidence type="ECO:0000256" key="8">
    <source>
        <dbReference type="HAMAP-Rule" id="MF_00375"/>
    </source>
</evidence>
<dbReference type="Proteomes" id="UP000199006">
    <property type="component" value="Unassembled WGS sequence"/>
</dbReference>
<dbReference type="HAMAP" id="MF_00375">
    <property type="entry name" value="HemL_aminotrans_3"/>
    <property type="match status" value="1"/>
</dbReference>
<evidence type="ECO:0000313" key="10">
    <source>
        <dbReference type="Proteomes" id="UP000199006"/>
    </source>
</evidence>
<dbReference type="EMBL" id="FOTI01000024">
    <property type="protein sequence ID" value="SFL68813.1"/>
    <property type="molecule type" value="Genomic_DNA"/>
</dbReference>
<dbReference type="InterPro" id="IPR005814">
    <property type="entry name" value="Aminotrans_3"/>
</dbReference>
<comment type="subcellular location">
    <subcellularLocation>
        <location evidence="8">Cytoplasm</location>
    </subcellularLocation>
</comment>
<dbReference type="Gene3D" id="3.40.640.10">
    <property type="entry name" value="Type I PLP-dependent aspartate aminotransferase-like (Major domain)"/>
    <property type="match status" value="1"/>
</dbReference>
<evidence type="ECO:0000256" key="1">
    <source>
        <dbReference type="ARBA" id="ARBA00001579"/>
    </source>
</evidence>
<evidence type="ECO:0000256" key="2">
    <source>
        <dbReference type="ARBA" id="ARBA00001933"/>
    </source>
</evidence>
<evidence type="ECO:0000256" key="4">
    <source>
        <dbReference type="ARBA" id="ARBA00008981"/>
    </source>
</evidence>
<keyword evidence="5 8" id="KW-0663">Pyridoxal phosphate</keyword>
<gene>
    <name evidence="8" type="primary">hemL</name>
    <name evidence="9" type="ORF">SAMN02983006_01786</name>
</gene>
<dbReference type="PANTHER" id="PTHR43713">
    <property type="entry name" value="GLUTAMATE-1-SEMIALDEHYDE 2,1-AMINOMUTASE"/>
    <property type="match status" value="1"/>
</dbReference>
<dbReference type="GO" id="GO:0042286">
    <property type="term" value="F:glutamate-1-semialdehyde 2,1-aminomutase activity"/>
    <property type="evidence" value="ECO:0007669"/>
    <property type="project" value="UniProtKB-UniRule"/>
</dbReference>
<dbReference type="RefSeq" id="WP_177181408.1">
    <property type="nucleotide sequence ID" value="NZ_FOTI01000024.1"/>
</dbReference>
<comment type="catalytic activity">
    <reaction evidence="1 8">
        <text>(S)-4-amino-5-oxopentanoate = 5-aminolevulinate</text>
        <dbReference type="Rhea" id="RHEA:14265"/>
        <dbReference type="ChEBI" id="CHEBI:57501"/>
        <dbReference type="ChEBI" id="CHEBI:356416"/>
        <dbReference type="EC" id="5.4.3.8"/>
    </reaction>
</comment>
<evidence type="ECO:0000256" key="7">
    <source>
        <dbReference type="ARBA" id="ARBA00023244"/>
    </source>
</evidence>
<dbReference type="AlphaFoldDB" id="A0A1I4JRF5"/>
<comment type="similarity">
    <text evidence="4 8">Belongs to the class-III pyridoxal-phosphate-dependent aminotransferase family. HemL subfamily.</text>
</comment>
<dbReference type="SUPFAM" id="SSF53383">
    <property type="entry name" value="PLP-dependent transferases"/>
    <property type="match status" value="1"/>
</dbReference>